<dbReference type="InParanoid" id="A0A3N1HTH3"/>
<dbReference type="OrthoDB" id="5738083at2"/>
<dbReference type="AlphaFoldDB" id="A0A3N1HTH3"/>
<feature type="domain" description="Pyridoxamine 5'-phosphate oxidase N-terminal" evidence="3">
    <location>
        <begin position="13"/>
        <end position="74"/>
    </location>
</feature>
<dbReference type="PANTHER" id="PTHR35176:SF11">
    <property type="entry name" value="PYRIDOXAMINE 5'-PHOSPHATE OXIDASE FAMILY PROTEIN"/>
    <property type="match status" value="1"/>
</dbReference>
<organism evidence="4 5">
    <name type="scientific">Pseudokineococcus lusitanus</name>
    <dbReference type="NCBI Taxonomy" id="763993"/>
    <lineage>
        <taxon>Bacteria</taxon>
        <taxon>Bacillati</taxon>
        <taxon>Actinomycetota</taxon>
        <taxon>Actinomycetes</taxon>
        <taxon>Kineosporiales</taxon>
        <taxon>Kineosporiaceae</taxon>
        <taxon>Pseudokineococcus</taxon>
    </lineage>
</organism>
<gene>
    <name evidence="4" type="ORF">EDC03_0373</name>
</gene>
<evidence type="ECO:0000256" key="1">
    <source>
        <dbReference type="ARBA" id="ARBA00023002"/>
    </source>
</evidence>
<dbReference type="Pfam" id="PF01243">
    <property type="entry name" value="PNPOx_N"/>
    <property type="match status" value="1"/>
</dbReference>
<dbReference type="InterPro" id="IPR012349">
    <property type="entry name" value="Split_barrel_FMN-bd"/>
</dbReference>
<keyword evidence="1" id="KW-0560">Oxidoreductase</keyword>
<dbReference type="SUPFAM" id="SSF50475">
    <property type="entry name" value="FMN-binding split barrel"/>
    <property type="match status" value="1"/>
</dbReference>
<evidence type="ECO:0000313" key="5">
    <source>
        <dbReference type="Proteomes" id="UP000276232"/>
    </source>
</evidence>
<accession>A0A3N1HTH3</accession>
<reference evidence="4 5" key="1">
    <citation type="journal article" date="2015" name="Stand. Genomic Sci.">
        <title>Genomic Encyclopedia of Bacterial and Archaeal Type Strains, Phase III: the genomes of soil and plant-associated and newly described type strains.</title>
        <authorList>
            <person name="Whitman W.B."/>
            <person name="Woyke T."/>
            <person name="Klenk H.P."/>
            <person name="Zhou Y."/>
            <person name="Lilburn T.G."/>
            <person name="Beck B.J."/>
            <person name="De Vos P."/>
            <person name="Vandamme P."/>
            <person name="Eisen J.A."/>
            <person name="Garrity G."/>
            <person name="Hugenholtz P."/>
            <person name="Kyrpides N.C."/>
        </authorList>
    </citation>
    <scope>NUCLEOTIDE SEQUENCE [LARGE SCALE GENOMIC DNA]</scope>
    <source>
        <strain evidence="4 5">CECT 7306</strain>
    </source>
</reference>
<keyword evidence="5" id="KW-1185">Reference proteome</keyword>
<dbReference type="InterPro" id="IPR052019">
    <property type="entry name" value="F420H2_bilvrd_red/Heme_oxyg"/>
</dbReference>
<evidence type="ECO:0000259" key="3">
    <source>
        <dbReference type="Pfam" id="PF01243"/>
    </source>
</evidence>
<proteinExistence type="predicted"/>
<comment type="caution">
    <text evidence="4">The sequence shown here is derived from an EMBL/GenBank/DDBJ whole genome shotgun (WGS) entry which is preliminary data.</text>
</comment>
<dbReference type="Gene3D" id="2.30.110.10">
    <property type="entry name" value="Electron Transport, Fmn-binding Protein, Chain A"/>
    <property type="match status" value="1"/>
</dbReference>
<dbReference type="InterPro" id="IPR011576">
    <property type="entry name" value="Pyridox_Oxase_N"/>
</dbReference>
<evidence type="ECO:0000256" key="2">
    <source>
        <dbReference type="SAM" id="MobiDB-lite"/>
    </source>
</evidence>
<dbReference type="NCBIfam" id="TIGR03666">
    <property type="entry name" value="Rv2061_F420"/>
    <property type="match status" value="1"/>
</dbReference>
<dbReference type="PANTHER" id="PTHR35176">
    <property type="entry name" value="HEME OXYGENASE HI_0854-RELATED"/>
    <property type="match status" value="1"/>
</dbReference>
<protein>
    <recommendedName>
        <fullName evidence="3">Pyridoxamine 5'-phosphate oxidase N-terminal domain-containing protein</fullName>
    </recommendedName>
</protein>
<dbReference type="GO" id="GO:0070967">
    <property type="term" value="F:coenzyme F420 binding"/>
    <property type="evidence" value="ECO:0007669"/>
    <property type="project" value="TreeGrafter"/>
</dbReference>
<dbReference type="GO" id="GO:0016627">
    <property type="term" value="F:oxidoreductase activity, acting on the CH-CH group of donors"/>
    <property type="evidence" value="ECO:0007669"/>
    <property type="project" value="TreeGrafter"/>
</dbReference>
<dbReference type="Proteomes" id="UP000276232">
    <property type="component" value="Unassembled WGS sequence"/>
</dbReference>
<dbReference type="EMBL" id="RJKN01000001">
    <property type="protein sequence ID" value="ROP45767.1"/>
    <property type="molecule type" value="Genomic_DNA"/>
</dbReference>
<dbReference type="InterPro" id="IPR019965">
    <property type="entry name" value="PPOX_F420-dep_Rv2061_put"/>
</dbReference>
<evidence type="ECO:0000313" key="4">
    <source>
        <dbReference type="EMBL" id="ROP45767.1"/>
    </source>
</evidence>
<feature type="region of interest" description="Disordered" evidence="2">
    <location>
        <begin position="54"/>
        <end position="83"/>
    </location>
</feature>
<sequence length="141" mass="15373">MDAAARDRLLADLGGETYVSLVTYRRDGTPRPTPVWLVRDGDALLVTTGAASAKVRRARREPTGTVTPCDARGRTRDGAPTTPVSVEVLDDDAARSRVDELLRRKHPVAFRLIGLAHAAARLRRRGADEGQVVLRLRPRGS</sequence>
<dbReference type="GO" id="GO:0005829">
    <property type="term" value="C:cytosol"/>
    <property type="evidence" value="ECO:0007669"/>
    <property type="project" value="TreeGrafter"/>
</dbReference>
<dbReference type="RefSeq" id="WP_158674165.1">
    <property type="nucleotide sequence ID" value="NZ_RJKN01000001.1"/>
</dbReference>
<name>A0A3N1HTH3_9ACTN</name>